<protein>
    <submittedName>
        <fullName evidence="5">TetR/AcrR family transcriptional regulator</fullName>
    </submittedName>
</protein>
<comment type="caution">
    <text evidence="5">The sequence shown here is derived from an EMBL/GenBank/DDBJ whole genome shotgun (WGS) entry which is preliminary data.</text>
</comment>
<evidence type="ECO:0000256" key="3">
    <source>
        <dbReference type="PROSITE-ProRule" id="PRU00335"/>
    </source>
</evidence>
<dbReference type="InterPro" id="IPR023772">
    <property type="entry name" value="DNA-bd_HTH_TetR-type_CS"/>
</dbReference>
<proteinExistence type="predicted"/>
<dbReference type="InterPro" id="IPR050624">
    <property type="entry name" value="HTH-type_Tx_Regulator"/>
</dbReference>
<feature type="DNA-binding region" description="H-T-H motif" evidence="3">
    <location>
        <begin position="25"/>
        <end position="44"/>
    </location>
</feature>
<gene>
    <name evidence="5" type="ORF">ACFOU2_23110</name>
</gene>
<dbReference type="Proteomes" id="UP001595752">
    <property type="component" value="Unassembled WGS sequence"/>
</dbReference>
<dbReference type="EMBL" id="JBHRZT010000072">
    <property type="protein sequence ID" value="MFC3886219.1"/>
    <property type="molecule type" value="Genomic_DNA"/>
</dbReference>
<dbReference type="InterPro" id="IPR009057">
    <property type="entry name" value="Homeodomain-like_sf"/>
</dbReference>
<organism evidence="5 6">
    <name type="scientific">Bacillus songklensis</name>
    <dbReference type="NCBI Taxonomy" id="1069116"/>
    <lineage>
        <taxon>Bacteria</taxon>
        <taxon>Bacillati</taxon>
        <taxon>Bacillota</taxon>
        <taxon>Bacilli</taxon>
        <taxon>Bacillales</taxon>
        <taxon>Bacillaceae</taxon>
        <taxon>Bacillus</taxon>
    </lineage>
</organism>
<dbReference type="Gene3D" id="1.10.357.10">
    <property type="entry name" value="Tetracycline Repressor, domain 2"/>
    <property type="match status" value="1"/>
</dbReference>
<dbReference type="PANTHER" id="PTHR43479:SF22">
    <property type="entry name" value="TRANSCRIPTIONAL REGULATOR, TETR FAMILY"/>
    <property type="match status" value="1"/>
</dbReference>
<keyword evidence="6" id="KW-1185">Reference proteome</keyword>
<dbReference type="Pfam" id="PF00440">
    <property type="entry name" value="TetR_N"/>
    <property type="match status" value="1"/>
</dbReference>
<reference evidence="6" key="1">
    <citation type="journal article" date="2019" name="Int. J. Syst. Evol. Microbiol.">
        <title>The Global Catalogue of Microorganisms (GCM) 10K type strain sequencing project: providing services to taxonomists for standard genome sequencing and annotation.</title>
        <authorList>
            <consortium name="The Broad Institute Genomics Platform"/>
            <consortium name="The Broad Institute Genome Sequencing Center for Infectious Disease"/>
            <person name="Wu L."/>
            <person name="Ma J."/>
        </authorList>
    </citation>
    <scope>NUCLEOTIDE SEQUENCE [LARGE SCALE GENOMIC DNA]</scope>
    <source>
        <strain evidence="6">CCUG 61889</strain>
    </source>
</reference>
<dbReference type="PRINTS" id="PR00455">
    <property type="entry name" value="HTHTETR"/>
</dbReference>
<evidence type="ECO:0000313" key="6">
    <source>
        <dbReference type="Proteomes" id="UP001595752"/>
    </source>
</evidence>
<dbReference type="SUPFAM" id="SSF46689">
    <property type="entry name" value="Homeodomain-like"/>
    <property type="match status" value="1"/>
</dbReference>
<sequence>MSDKHTRIIETAMKLFSQKGYHSTSIQEIAENSGIAKGSIYNYFSSKEHLFMSIFKHYHDRLFSKFSQVEEDRSLSGRDMFIEQLHIQFQQFLSQKDFIHMQMRQQIIQVNDEIRNYMFKVRAEMFNWYCQRIRQIYGEKVDPFTFDLATILSGILREYMFYIIVEEKQIDLKQLAHYAVDRLDDIVKGLTPDSTPLLNSDIMDNYIHVQDYQKRKASTQLMAILHEMKEIAHKAALDSKKKEKVLSSIEALKEELKNDMETPKFVVVESLLLFLQHLDISQFKQPLKEFSKVLNSYFNK</sequence>
<evidence type="ECO:0000256" key="1">
    <source>
        <dbReference type="ARBA" id="ARBA00022491"/>
    </source>
</evidence>
<feature type="domain" description="HTH tetR-type" evidence="4">
    <location>
        <begin position="2"/>
        <end position="62"/>
    </location>
</feature>
<keyword evidence="1" id="KW-0678">Repressor</keyword>
<evidence type="ECO:0000256" key="2">
    <source>
        <dbReference type="ARBA" id="ARBA00023125"/>
    </source>
</evidence>
<evidence type="ECO:0000313" key="5">
    <source>
        <dbReference type="EMBL" id="MFC3886219.1"/>
    </source>
</evidence>
<dbReference type="PROSITE" id="PS50977">
    <property type="entry name" value="HTH_TETR_2"/>
    <property type="match status" value="1"/>
</dbReference>
<dbReference type="PROSITE" id="PS01081">
    <property type="entry name" value="HTH_TETR_1"/>
    <property type="match status" value="1"/>
</dbReference>
<dbReference type="RefSeq" id="WP_377918590.1">
    <property type="nucleotide sequence ID" value="NZ_JBHRZT010000072.1"/>
</dbReference>
<evidence type="ECO:0000259" key="4">
    <source>
        <dbReference type="PROSITE" id="PS50977"/>
    </source>
</evidence>
<dbReference type="PANTHER" id="PTHR43479">
    <property type="entry name" value="ACREF/ENVCD OPERON REPRESSOR-RELATED"/>
    <property type="match status" value="1"/>
</dbReference>
<name>A0ABV8BA57_9BACI</name>
<dbReference type="InterPro" id="IPR001647">
    <property type="entry name" value="HTH_TetR"/>
</dbReference>
<accession>A0ABV8BA57</accession>
<keyword evidence="2 3" id="KW-0238">DNA-binding</keyword>